<feature type="compositionally biased region" description="Basic residues" evidence="1">
    <location>
        <begin position="71"/>
        <end position="83"/>
    </location>
</feature>
<dbReference type="HOGENOM" id="CLU_1254140_0_0_9"/>
<reference evidence="2 3" key="2">
    <citation type="submission" date="2009-02" db="EMBL/GenBank/DDBJ databases">
        <title>Draft genome sequence of Clostridium methylpentosum (DSM 5476).</title>
        <authorList>
            <person name="Sudarsanam P."/>
            <person name="Ley R."/>
            <person name="Guruge J."/>
            <person name="Turnbaugh P.J."/>
            <person name="Mahowald M."/>
            <person name="Liep D."/>
            <person name="Gordon J."/>
        </authorList>
    </citation>
    <scope>NUCLEOTIDE SEQUENCE [LARGE SCALE GENOMIC DNA]</scope>
    <source>
        <strain evidence="2 3">DSM 5476</strain>
    </source>
</reference>
<accession>C0EDN2</accession>
<evidence type="ECO:0000313" key="2">
    <source>
        <dbReference type="EMBL" id="EEG30439.1"/>
    </source>
</evidence>
<feature type="region of interest" description="Disordered" evidence="1">
    <location>
        <begin position="104"/>
        <end position="139"/>
    </location>
</feature>
<dbReference type="Proteomes" id="UP000003340">
    <property type="component" value="Unassembled WGS sequence"/>
</dbReference>
<reference evidence="2 3" key="1">
    <citation type="submission" date="2009-01" db="EMBL/GenBank/DDBJ databases">
        <authorList>
            <person name="Fulton L."/>
            <person name="Clifton S."/>
            <person name="Fulton B."/>
            <person name="Xu J."/>
            <person name="Minx P."/>
            <person name="Pepin K.H."/>
            <person name="Johnson M."/>
            <person name="Bhonagiri V."/>
            <person name="Nash W.E."/>
            <person name="Mardis E.R."/>
            <person name="Wilson R.K."/>
        </authorList>
    </citation>
    <scope>NUCLEOTIDE SEQUENCE [LARGE SCALE GENOMIC DNA]</scope>
    <source>
        <strain evidence="2 3">DSM 5476</strain>
    </source>
</reference>
<sequence>MEEKKQYDQELQMDTIDDTVEKTFGGDFPEKAAALQPEPPNSQGEPSDVDAIQEEGKKRRDLRRTSCLRPVPRRKGSRSRHRKGKCLVRRTLCGGLHPRINRFLPSTHFNHSPGSPDLNRGPARHMSTRAMPSPDRNSLSIHHSQASRMQHSRASHFLRRSQDSRMRHRASLFASRTPDSRHIRSQANPLTSSLGSRMCMRRRVSHFLRHSPGKPARSRI</sequence>
<dbReference type="STRING" id="537013.CLOSTMETH_01960"/>
<dbReference type="AlphaFoldDB" id="C0EDN2"/>
<protein>
    <submittedName>
        <fullName evidence="2">Uncharacterized protein</fullName>
    </submittedName>
</protein>
<dbReference type="EMBL" id="ACEC01000064">
    <property type="protein sequence ID" value="EEG30439.1"/>
    <property type="molecule type" value="Genomic_DNA"/>
</dbReference>
<name>C0EDN2_9FIRM</name>
<feature type="region of interest" description="Disordered" evidence="1">
    <location>
        <begin position="30"/>
        <end position="83"/>
    </location>
</feature>
<comment type="caution">
    <text evidence="2">The sequence shown here is derived from an EMBL/GenBank/DDBJ whole genome shotgun (WGS) entry which is preliminary data.</text>
</comment>
<gene>
    <name evidence="2" type="ORF">CLOSTMETH_01960</name>
</gene>
<organism evidence="2 3">
    <name type="scientific">[Clostridium] methylpentosum DSM 5476</name>
    <dbReference type="NCBI Taxonomy" id="537013"/>
    <lineage>
        <taxon>Bacteria</taxon>
        <taxon>Bacillati</taxon>
        <taxon>Bacillota</taxon>
        <taxon>Clostridia</taxon>
        <taxon>Eubacteriales</taxon>
        <taxon>Oscillospiraceae</taxon>
        <taxon>Oscillospiraceae incertae sedis</taxon>
    </lineage>
</organism>
<evidence type="ECO:0000313" key="3">
    <source>
        <dbReference type="Proteomes" id="UP000003340"/>
    </source>
</evidence>
<proteinExistence type="predicted"/>
<keyword evidence="3" id="KW-1185">Reference proteome</keyword>
<evidence type="ECO:0000256" key="1">
    <source>
        <dbReference type="SAM" id="MobiDB-lite"/>
    </source>
</evidence>